<dbReference type="Proteomes" id="UP001160130">
    <property type="component" value="Unassembled WGS sequence"/>
</dbReference>
<feature type="transmembrane region" description="Helical" evidence="6">
    <location>
        <begin position="62"/>
        <end position="84"/>
    </location>
</feature>
<feature type="transmembrane region" description="Helical" evidence="6">
    <location>
        <begin position="451"/>
        <end position="469"/>
    </location>
</feature>
<feature type="transmembrane region" description="Helical" evidence="6">
    <location>
        <begin position="33"/>
        <end position="56"/>
    </location>
</feature>
<feature type="transmembrane region" description="Helical" evidence="6">
    <location>
        <begin position="378"/>
        <end position="401"/>
    </location>
</feature>
<dbReference type="EMBL" id="JARXVE010000010">
    <property type="protein sequence ID" value="MDH6198417.1"/>
    <property type="molecule type" value="Genomic_DNA"/>
</dbReference>
<comment type="subcellular location">
    <subcellularLocation>
        <location evidence="1">Membrane</location>
        <topology evidence="1">Multi-pass membrane protein</topology>
    </subcellularLocation>
</comment>
<dbReference type="Gene3D" id="1.20.1740.10">
    <property type="entry name" value="Amino acid/polyamine transporter I"/>
    <property type="match status" value="1"/>
</dbReference>
<evidence type="ECO:0000256" key="2">
    <source>
        <dbReference type="ARBA" id="ARBA00022448"/>
    </source>
</evidence>
<feature type="transmembrane region" description="Helical" evidence="6">
    <location>
        <begin position="105"/>
        <end position="132"/>
    </location>
</feature>
<proteinExistence type="predicted"/>
<keyword evidence="3 6" id="KW-0812">Transmembrane</keyword>
<feature type="transmembrane region" description="Helical" evidence="6">
    <location>
        <begin position="413"/>
        <end position="431"/>
    </location>
</feature>
<evidence type="ECO:0000313" key="8">
    <source>
        <dbReference type="Proteomes" id="UP001160130"/>
    </source>
</evidence>
<accession>A0ABT6L632</accession>
<dbReference type="PANTHER" id="PTHR45649">
    <property type="entry name" value="AMINO-ACID PERMEASE BAT1"/>
    <property type="match status" value="1"/>
</dbReference>
<sequence length="491" mass="52034">MTSEVIDGPAHAPTPATAAADTKLNRGFSFRAALSLAFADISPIVALYAIFALGLFAAGPRFFWAFPIVLVGQLLVACVFGELASRWPYAGSVYQWARHVRGTAWGWFAAWAYMWGLTLTLSTMAYAAAGFLLEVVGVEDAGRWTKAAVALGVIAFGTAANMIGRGVLKVMIVASIICEIVASVVLGAILLLFYRVNPISTLFEGLPDQHGSTLGPMLIAIAFAGWAFLGFESAGSIAEEVERPERNVPKAIILALLLVGVIVMFSSVAVILAIPDLPAVLNEKSGDPVSATLLTHLGPSIAKPLLIMFVIGFVSAFLAVQSAVSRAVYGAARDRALPGAAQLSRLSGPERMPIRAIGLTAVVSALFILFAGSNLYDMLVNFSVMGPYIAFAIPVFGAALARATGRWKPGPFTLGRWGAPVTYAAAAWLAFEVVNVVWPRQQDGQPWYIDASMLLSLIALGVLGILVYLRVRGRITAPVGETAPVSQQVKE</sequence>
<organism evidence="7 8">
    <name type="scientific">Mycolicibacterium frederiksbergense</name>
    <dbReference type="NCBI Taxonomy" id="117567"/>
    <lineage>
        <taxon>Bacteria</taxon>
        <taxon>Bacillati</taxon>
        <taxon>Actinomycetota</taxon>
        <taxon>Actinomycetes</taxon>
        <taxon>Mycobacteriales</taxon>
        <taxon>Mycobacteriaceae</taxon>
        <taxon>Mycolicibacterium</taxon>
    </lineage>
</organism>
<dbReference type="InterPro" id="IPR002293">
    <property type="entry name" value="AA/rel_permease1"/>
</dbReference>
<evidence type="ECO:0000256" key="1">
    <source>
        <dbReference type="ARBA" id="ARBA00004141"/>
    </source>
</evidence>
<keyword evidence="5 6" id="KW-0472">Membrane</keyword>
<evidence type="ECO:0000256" key="3">
    <source>
        <dbReference type="ARBA" id="ARBA00022692"/>
    </source>
</evidence>
<feature type="transmembrane region" description="Helical" evidence="6">
    <location>
        <begin position="144"/>
        <end position="163"/>
    </location>
</feature>
<feature type="transmembrane region" description="Helical" evidence="6">
    <location>
        <begin position="305"/>
        <end position="332"/>
    </location>
</feature>
<feature type="transmembrane region" description="Helical" evidence="6">
    <location>
        <begin position="214"/>
        <end position="231"/>
    </location>
</feature>
<dbReference type="PANTHER" id="PTHR45649:SF26">
    <property type="entry name" value="OS04G0435100 PROTEIN"/>
    <property type="match status" value="1"/>
</dbReference>
<comment type="caution">
    <text evidence="7">The sequence shown here is derived from an EMBL/GenBank/DDBJ whole genome shotgun (WGS) entry which is preliminary data.</text>
</comment>
<feature type="transmembrane region" description="Helical" evidence="6">
    <location>
        <begin position="170"/>
        <end position="194"/>
    </location>
</feature>
<keyword evidence="8" id="KW-1185">Reference proteome</keyword>
<evidence type="ECO:0000313" key="7">
    <source>
        <dbReference type="EMBL" id="MDH6198417.1"/>
    </source>
</evidence>
<reference evidence="7 8" key="1">
    <citation type="submission" date="2023-04" db="EMBL/GenBank/DDBJ databases">
        <title>Forest soil microbial communities from Buena Vista Peninsula, Colon Province, Panama.</title>
        <authorList>
            <person name="Bouskill N."/>
        </authorList>
    </citation>
    <scope>NUCLEOTIDE SEQUENCE [LARGE SCALE GENOMIC DNA]</scope>
    <source>
        <strain evidence="7 8">AC80</strain>
    </source>
</reference>
<name>A0ABT6L632_9MYCO</name>
<evidence type="ECO:0000256" key="6">
    <source>
        <dbReference type="SAM" id="Phobius"/>
    </source>
</evidence>
<feature type="transmembrane region" description="Helical" evidence="6">
    <location>
        <begin position="353"/>
        <end position="372"/>
    </location>
</feature>
<keyword evidence="4 6" id="KW-1133">Transmembrane helix</keyword>
<keyword evidence="2" id="KW-0813">Transport</keyword>
<gene>
    <name evidence="7" type="ORF">M2272_005076</name>
</gene>
<dbReference type="RefSeq" id="WP_280834989.1">
    <property type="nucleotide sequence ID" value="NZ_JARXVE010000010.1"/>
</dbReference>
<evidence type="ECO:0000256" key="4">
    <source>
        <dbReference type="ARBA" id="ARBA00022989"/>
    </source>
</evidence>
<evidence type="ECO:0000256" key="5">
    <source>
        <dbReference type="ARBA" id="ARBA00023136"/>
    </source>
</evidence>
<protein>
    <submittedName>
        <fullName evidence="7">Amino acid transporter</fullName>
    </submittedName>
</protein>
<feature type="transmembrane region" description="Helical" evidence="6">
    <location>
        <begin position="252"/>
        <end position="274"/>
    </location>
</feature>
<dbReference type="PIRSF" id="PIRSF006060">
    <property type="entry name" value="AA_transporter"/>
    <property type="match status" value="1"/>
</dbReference>
<dbReference type="Pfam" id="PF13520">
    <property type="entry name" value="AA_permease_2"/>
    <property type="match status" value="1"/>
</dbReference>